<dbReference type="Pfam" id="PF20256">
    <property type="entry name" value="MoCoBD_2"/>
    <property type="match status" value="1"/>
</dbReference>
<dbReference type="SUPFAM" id="SSF54665">
    <property type="entry name" value="CO dehydrogenase molybdoprotein N-domain-like"/>
    <property type="match status" value="1"/>
</dbReference>
<dbReference type="Pfam" id="PF02738">
    <property type="entry name" value="MoCoBD_1"/>
    <property type="match status" value="1"/>
</dbReference>
<keyword evidence="1" id="KW-0500">Molybdenum</keyword>
<dbReference type="AlphaFoldDB" id="A0A3P4B262"/>
<dbReference type="InterPro" id="IPR016208">
    <property type="entry name" value="Ald_Oxase/xanthine_DH-like"/>
</dbReference>
<keyword evidence="5" id="KW-1185">Reference proteome</keyword>
<feature type="domain" description="Aldehyde oxidase/xanthine dehydrogenase a/b hammerhead" evidence="3">
    <location>
        <begin position="19"/>
        <end position="150"/>
    </location>
</feature>
<dbReference type="Proteomes" id="UP000277294">
    <property type="component" value="Unassembled WGS sequence"/>
</dbReference>
<dbReference type="InterPro" id="IPR036856">
    <property type="entry name" value="Ald_Oxase/Xan_DH_a/b_sf"/>
</dbReference>
<dbReference type="RefSeq" id="WP_246013140.1">
    <property type="nucleotide sequence ID" value="NZ_UWPJ01000018.1"/>
</dbReference>
<dbReference type="EMBL" id="UWPJ01000018">
    <property type="protein sequence ID" value="VCU70373.1"/>
    <property type="molecule type" value="Genomic_DNA"/>
</dbReference>
<dbReference type="PANTHER" id="PTHR11908:SF132">
    <property type="entry name" value="ALDEHYDE OXIDASE 1-RELATED"/>
    <property type="match status" value="1"/>
</dbReference>
<dbReference type="Gene3D" id="3.30.365.10">
    <property type="entry name" value="Aldehyde oxidase/xanthine dehydrogenase, molybdopterin binding domain"/>
    <property type="match status" value="4"/>
</dbReference>
<evidence type="ECO:0000313" key="5">
    <source>
        <dbReference type="Proteomes" id="UP000277294"/>
    </source>
</evidence>
<evidence type="ECO:0000313" key="4">
    <source>
        <dbReference type="EMBL" id="VCU70373.1"/>
    </source>
</evidence>
<dbReference type="Pfam" id="PF01315">
    <property type="entry name" value="Ald_Xan_dh_C"/>
    <property type="match status" value="2"/>
</dbReference>
<name>A0A3P4B262_9BURK</name>
<dbReference type="GO" id="GO:0005506">
    <property type="term" value="F:iron ion binding"/>
    <property type="evidence" value="ECO:0007669"/>
    <property type="project" value="InterPro"/>
</dbReference>
<reference evidence="4 5" key="1">
    <citation type="submission" date="2018-10" db="EMBL/GenBank/DDBJ databases">
        <authorList>
            <person name="Criscuolo A."/>
        </authorList>
    </citation>
    <scope>NUCLEOTIDE SEQUENCE [LARGE SCALE GENOMIC DNA]</scope>
    <source>
        <strain evidence="4">DnA1</strain>
    </source>
</reference>
<dbReference type="SUPFAM" id="SSF56003">
    <property type="entry name" value="Molybdenum cofactor-binding domain"/>
    <property type="match status" value="1"/>
</dbReference>
<dbReference type="InterPro" id="IPR046867">
    <property type="entry name" value="AldOxase/xan_DH_MoCoBD2"/>
</dbReference>
<organism evidence="4 5">
    <name type="scientific">Pigmentiphaga humi</name>
    <dbReference type="NCBI Taxonomy" id="2478468"/>
    <lineage>
        <taxon>Bacteria</taxon>
        <taxon>Pseudomonadati</taxon>
        <taxon>Pseudomonadota</taxon>
        <taxon>Betaproteobacteria</taxon>
        <taxon>Burkholderiales</taxon>
        <taxon>Alcaligenaceae</taxon>
        <taxon>Pigmentiphaga</taxon>
    </lineage>
</organism>
<gene>
    <name evidence="4" type="primary">cdhA_2</name>
    <name evidence="4" type="ORF">PIGHUM_02445</name>
</gene>
<dbReference type="EC" id="1.17.5.2" evidence="4"/>
<evidence type="ECO:0000259" key="3">
    <source>
        <dbReference type="SMART" id="SM01008"/>
    </source>
</evidence>
<dbReference type="PANTHER" id="PTHR11908">
    <property type="entry name" value="XANTHINE DEHYDROGENASE"/>
    <property type="match status" value="1"/>
</dbReference>
<protein>
    <submittedName>
        <fullName evidence="4">Caffeine dehydrogenase subunit alpha</fullName>
        <ecNumber evidence="4">1.17.5.2</ecNumber>
    </submittedName>
</protein>
<sequence>MDKLVGKPLPRAEDIRLVSGRGRYTDDMSLPGQAYSAFVRSPYAHAEIRGMDLEAARQAPGVIAVLCGQDYLDDGFQGMDHIPNPADAIAFKERAFLHSHTGSVFNQRHLPLVVDRVRHVGEPIVLVVAHTVREARDACELVEIDYEPLPTVVDAVQAMEEGAPQLWDGAPRNLCFQAHAGSDEAAVLEAFARAHHVVRREFRNSRVVNCQMEPRSVIGSYDERTGEFLLLAGSQGVTRQQMCMADALRISPSQLRVIAQDVGGGFGPRSCVNPDQLAVLWAARRAGCPVKWTSDRNEAFLSDYQGRDQIIRAAMALDADGRILAIDNEVIGNIGAHTVSYVPLSNGSRIMTTVYHVPVAIARLSAVLTNTPPTGPYRGAGRPEATHVMERMLDIAAHELGLDRIELRRRNIIQPAQMPYRSPMGLNYDSGAFAANMERALQVSEWQDAASRKQEARSRGKLLGIGLSNYVESPVGAPRERIELTIGTDGRVDFVAGTQSTGQGHETTFLQVLADELGVPFEAITLRTGDSAFVKVGGGSHSDRSMRLVGHLIFEATARLREIGSQVAAAMLGCDPGQVTIGHGSFTDGSERSVSLAEVAAQIERAGLPGQPDERRFFTSAEFNGRIPAHPTGTAICELEIDPETGDVEIVRYTSIDDVGRPINPQIIDGQVHGGLAQGIGQAFFEDYYIDPESGQVFSGSYMDYGVARAGAIPAHLSIELTEDRTHGNALGVKGGGESGITPATAAIFNALTDAMGGALEEEIPMPATPSVLWKLLSNLPE</sequence>
<dbReference type="Gene3D" id="3.90.1170.50">
    <property type="entry name" value="Aldehyde oxidase/xanthine dehydrogenase, a/b hammerhead"/>
    <property type="match status" value="1"/>
</dbReference>
<dbReference type="GO" id="GO:0034875">
    <property type="term" value="F:caffeine oxidase activity"/>
    <property type="evidence" value="ECO:0007669"/>
    <property type="project" value="UniProtKB-EC"/>
</dbReference>
<keyword evidence="2 4" id="KW-0560">Oxidoreductase</keyword>
<evidence type="ECO:0000256" key="2">
    <source>
        <dbReference type="ARBA" id="ARBA00023002"/>
    </source>
</evidence>
<evidence type="ECO:0000256" key="1">
    <source>
        <dbReference type="ARBA" id="ARBA00022505"/>
    </source>
</evidence>
<dbReference type="InterPro" id="IPR037165">
    <property type="entry name" value="AldOxase/xan_DH_Mopterin-bd_sf"/>
</dbReference>
<dbReference type="InterPro" id="IPR008274">
    <property type="entry name" value="AldOxase/xan_DH_MoCoBD1"/>
</dbReference>
<accession>A0A3P4B262</accession>
<proteinExistence type="predicted"/>
<dbReference type="InterPro" id="IPR000674">
    <property type="entry name" value="Ald_Oxase/Xan_DH_a/b"/>
</dbReference>
<dbReference type="SMART" id="SM01008">
    <property type="entry name" value="Ald_Xan_dh_C"/>
    <property type="match status" value="1"/>
</dbReference>